<feature type="domain" description="RING-type" evidence="4">
    <location>
        <begin position="4"/>
        <end position="46"/>
    </location>
</feature>
<evidence type="ECO:0000256" key="3">
    <source>
        <dbReference type="ARBA" id="ARBA00022833"/>
    </source>
</evidence>
<dbReference type="PANTHER" id="PTHR23041:SF78">
    <property type="entry name" value="E3 UBIQUITIN-PROTEIN LIGASE RNF4"/>
    <property type="match status" value="1"/>
</dbReference>
<evidence type="ECO:0000256" key="1">
    <source>
        <dbReference type="ARBA" id="ARBA00022723"/>
    </source>
</evidence>
<dbReference type="InterPro" id="IPR001841">
    <property type="entry name" value="Znf_RING"/>
</dbReference>
<dbReference type="SMART" id="SM00184">
    <property type="entry name" value="RING"/>
    <property type="match status" value="1"/>
</dbReference>
<evidence type="ECO:0000313" key="5">
    <source>
        <dbReference type="EMBL" id="QHS99558.1"/>
    </source>
</evidence>
<evidence type="ECO:0000259" key="4">
    <source>
        <dbReference type="PROSITE" id="PS50089"/>
    </source>
</evidence>
<keyword evidence="3" id="KW-0862">Zinc</keyword>
<sequence>MENCPICLQVLSEDKGIFKTRCGHKFCAKCLADSILKVNRSCPMCRTDITDNVQLFTQEQIDSAYYQGFQDYGEQSYMNGYDDSDRKWSKQYNKLQRENNQLDILYKMTVLQLQTTNTLNQVVNKLKRTNSE</sequence>
<proteinExistence type="predicted"/>
<dbReference type="InterPro" id="IPR047134">
    <property type="entry name" value="RNF4"/>
</dbReference>
<dbReference type="InterPro" id="IPR013083">
    <property type="entry name" value="Znf_RING/FYVE/PHD"/>
</dbReference>
<keyword evidence="2" id="KW-0863">Zinc-finger</keyword>
<dbReference type="SUPFAM" id="SSF57850">
    <property type="entry name" value="RING/U-box"/>
    <property type="match status" value="1"/>
</dbReference>
<evidence type="ECO:0000256" key="2">
    <source>
        <dbReference type="ARBA" id="ARBA00022771"/>
    </source>
</evidence>
<dbReference type="GO" id="GO:0008270">
    <property type="term" value="F:zinc ion binding"/>
    <property type="evidence" value="ECO:0007669"/>
    <property type="project" value="UniProtKB-KW"/>
</dbReference>
<dbReference type="EMBL" id="MN739344">
    <property type="protein sequence ID" value="QHS99558.1"/>
    <property type="molecule type" value="Genomic_DNA"/>
</dbReference>
<dbReference type="Pfam" id="PF13639">
    <property type="entry name" value="zf-RING_2"/>
    <property type="match status" value="1"/>
</dbReference>
<dbReference type="AlphaFoldDB" id="A0A6C0C7E6"/>
<dbReference type="InterPro" id="IPR017907">
    <property type="entry name" value="Znf_RING_CS"/>
</dbReference>
<dbReference type="PROSITE" id="PS50089">
    <property type="entry name" value="ZF_RING_2"/>
    <property type="match status" value="1"/>
</dbReference>
<protein>
    <recommendedName>
        <fullName evidence="4">RING-type domain-containing protein</fullName>
    </recommendedName>
</protein>
<dbReference type="PROSITE" id="PS00518">
    <property type="entry name" value="ZF_RING_1"/>
    <property type="match status" value="1"/>
</dbReference>
<name>A0A6C0C7E6_9ZZZZ</name>
<dbReference type="PANTHER" id="PTHR23041">
    <property type="entry name" value="RING FINGER DOMAIN-CONTAINING"/>
    <property type="match status" value="1"/>
</dbReference>
<accession>A0A6C0C7E6</accession>
<keyword evidence="1" id="KW-0479">Metal-binding</keyword>
<organism evidence="5">
    <name type="scientific">viral metagenome</name>
    <dbReference type="NCBI Taxonomy" id="1070528"/>
    <lineage>
        <taxon>unclassified sequences</taxon>
        <taxon>metagenomes</taxon>
        <taxon>organismal metagenomes</taxon>
    </lineage>
</organism>
<dbReference type="Gene3D" id="3.30.40.10">
    <property type="entry name" value="Zinc/RING finger domain, C3HC4 (zinc finger)"/>
    <property type="match status" value="1"/>
</dbReference>
<reference evidence="5" key="1">
    <citation type="journal article" date="2020" name="Nature">
        <title>Giant virus diversity and host interactions through global metagenomics.</title>
        <authorList>
            <person name="Schulz F."/>
            <person name="Roux S."/>
            <person name="Paez-Espino D."/>
            <person name="Jungbluth S."/>
            <person name="Walsh D.A."/>
            <person name="Denef V.J."/>
            <person name="McMahon K.D."/>
            <person name="Konstantinidis K.T."/>
            <person name="Eloe-Fadrosh E.A."/>
            <person name="Kyrpides N.C."/>
            <person name="Woyke T."/>
        </authorList>
    </citation>
    <scope>NUCLEOTIDE SEQUENCE</scope>
    <source>
        <strain evidence="5">GVMAG-M-3300020187-37</strain>
    </source>
</reference>